<dbReference type="Pfam" id="PF02525">
    <property type="entry name" value="Flavodoxin_2"/>
    <property type="match status" value="1"/>
</dbReference>
<dbReference type="GO" id="GO:0009055">
    <property type="term" value="F:electron transfer activity"/>
    <property type="evidence" value="ECO:0007669"/>
    <property type="project" value="UniProtKB-UniRule"/>
</dbReference>
<evidence type="ECO:0000256" key="6">
    <source>
        <dbReference type="HAMAP-Rule" id="MF_01216"/>
    </source>
</evidence>
<keyword evidence="1 6" id="KW-0285">Flavoprotein</keyword>
<evidence type="ECO:0000313" key="9">
    <source>
        <dbReference type="Proteomes" id="UP000440224"/>
    </source>
</evidence>
<evidence type="ECO:0000256" key="1">
    <source>
        <dbReference type="ARBA" id="ARBA00022630"/>
    </source>
</evidence>
<dbReference type="InterPro" id="IPR023048">
    <property type="entry name" value="NADH:quinone_OxRdtase_FMN_depd"/>
</dbReference>
<evidence type="ECO:0000313" key="8">
    <source>
        <dbReference type="EMBL" id="MRG91305.1"/>
    </source>
</evidence>
<comment type="catalytic activity">
    <reaction evidence="5">
        <text>N,N-dimethyl-1,4-phenylenediamine + anthranilate + 2 NAD(+) = 2-(4-dimethylaminophenyl)diazenylbenzoate + 2 NADH + 2 H(+)</text>
        <dbReference type="Rhea" id="RHEA:55872"/>
        <dbReference type="ChEBI" id="CHEBI:15378"/>
        <dbReference type="ChEBI" id="CHEBI:15783"/>
        <dbReference type="ChEBI" id="CHEBI:16567"/>
        <dbReference type="ChEBI" id="CHEBI:57540"/>
        <dbReference type="ChEBI" id="CHEBI:57945"/>
        <dbReference type="ChEBI" id="CHEBI:71579"/>
        <dbReference type="EC" id="1.7.1.17"/>
    </reaction>
    <physiologicalReaction direction="right-to-left" evidence="5">
        <dbReference type="Rhea" id="RHEA:55874"/>
    </physiologicalReaction>
</comment>
<name>A0A6N7PMJ0_9BACT</name>
<dbReference type="InterPro" id="IPR029039">
    <property type="entry name" value="Flavoprotein-like_sf"/>
</dbReference>
<protein>
    <recommendedName>
        <fullName evidence="6">FMN dependent NADH:quinone oxidoreductase</fullName>
        <ecNumber evidence="6">1.6.5.-</ecNumber>
    </recommendedName>
    <alternativeName>
        <fullName evidence="6">Azo-dye reductase</fullName>
    </alternativeName>
    <alternativeName>
        <fullName evidence="6">FMN-dependent NADH-azo compound oxidoreductase</fullName>
    </alternativeName>
    <alternativeName>
        <fullName evidence="6">FMN-dependent NADH-azoreductase</fullName>
        <ecNumber evidence="6">1.7.1.17</ecNumber>
    </alternativeName>
</protein>
<dbReference type="InterPro" id="IPR050104">
    <property type="entry name" value="FMN-dep_NADH:Q_OxRdtase_AzoR1"/>
</dbReference>
<dbReference type="PANTHER" id="PTHR43741">
    <property type="entry name" value="FMN-DEPENDENT NADH-AZOREDUCTASE 1"/>
    <property type="match status" value="1"/>
</dbReference>
<comment type="subunit">
    <text evidence="6">Homodimer.</text>
</comment>
<evidence type="ECO:0000256" key="5">
    <source>
        <dbReference type="ARBA" id="ARBA00048542"/>
    </source>
</evidence>
<dbReference type="InterPro" id="IPR003680">
    <property type="entry name" value="Flavodoxin_fold"/>
</dbReference>
<dbReference type="EC" id="1.7.1.17" evidence="6"/>
<feature type="binding site" evidence="6">
    <location>
        <begin position="101"/>
        <end position="104"/>
    </location>
    <ligand>
        <name>FMN</name>
        <dbReference type="ChEBI" id="CHEBI:58210"/>
    </ligand>
</feature>
<comment type="caution">
    <text evidence="6">Lacks conserved residue(s) required for the propagation of feature annotation.</text>
</comment>
<dbReference type="GO" id="GO:0016652">
    <property type="term" value="F:oxidoreductase activity, acting on NAD(P)H as acceptor"/>
    <property type="evidence" value="ECO:0007669"/>
    <property type="project" value="UniProtKB-UniRule"/>
</dbReference>
<comment type="cofactor">
    <cofactor evidence="6">
        <name>FMN</name>
        <dbReference type="ChEBI" id="CHEBI:58210"/>
    </cofactor>
    <text evidence="6">Binds 1 FMN per subunit.</text>
</comment>
<dbReference type="OrthoDB" id="9787136at2"/>
<feature type="domain" description="Flavodoxin-like fold" evidence="7">
    <location>
        <begin position="5"/>
        <end position="207"/>
    </location>
</feature>
<proteinExistence type="inferred from homology"/>
<dbReference type="GO" id="GO:0010181">
    <property type="term" value="F:FMN binding"/>
    <property type="evidence" value="ECO:0007669"/>
    <property type="project" value="UniProtKB-UniRule"/>
</dbReference>
<keyword evidence="4 6" id="KW-0520">NAD</keyword>
<comment type="function">
    <text evidence="6">Also exhibits azoreductase activity. Catalyzes the reductive cleavage of the azo bond in aromatic azo compounds to the corresponding amines.</text>
</comment>
<comment type="similarity">
    <text evidence="6">Belongs to the azoreductase type 1 family.</text>
</comment>
<dbReference type="SUPFAM" id="SSF52218">
    <property type="entry name" value="Flavoproteins"/>
    <property type="match status" value="1"/>
</dbReference>
<evidence type="ECO:0000256" key="4">
    <source>
        <dbReference type="ARBA" id="ARBA00023027"/>
    </source>
</evidence>
<dbReference type="PANTHER" id="PTHR43741:SF4">
    <property type="entry name" value="FMN-DEPENDENT NADH:QUINONE OXIDOREDUCTASE"/>
    <property type="match status" value="1"/>
</dbReference>
<dbReference type="AlphaFoldDB" id="A0A6N7PMJ0"/>
<sequence length="212" mass="23748">MGIVLDLFALPRAERSRTRKLRNAFFSAYLEKNPDASRIEVDLVRDAEKLPAWDEWDVQTKFEMLYGEGNLDEEMAARWNALSRWTDQLHQANLVVISTPMWNLSIPWQMKRWIDAVVQARLTFELSKGEFKGLLGGRPVVLLVSRDGAYPPGSPTAAWDFQVPYLKTILGLMGLGPFHEVIAEPMGLAGPQVAKEALDAAVIKAAELAKTL</sequence>
<evidence type="ECO:0000256" key="3">
    <source>
        <dbReference type="ARBA" id="ARBA00023002"/>
    </source>
</evidence>
<comment type="catalytic activity">
    <reaction evidence="6">
        <text>2 a quinone + NADH + H(+) = 2 a 1,4-benzosemiquinone + NAD(+)</text>
        <dbReference type="Rhea" id="RHEA:65952"/>
        <dbReference type="ChEBI" id="CHEBI:15378"/>
        <dbReference type="ChEBI" id="CHEBI:57540"/>
        <dbReference type="ChEBI" id="CHEBI:57945"/>
        <dbReference type="ChEBI" id="CHEBI:132124"/>
        <dbReference type="ChEBI" id="CHEBI:134225"/>
    </reaction>
</comment>
<dbReference type="Gene3D" id="3.40.50.360">
    <property type="match status" value="1"/>
</dbReference>
<keyword evidence="3 6" id="KW-0560">Oxidoreductase</keyword>
<dbReference type="EMBL" id="WJIE01000001">
    <property type="protein sequence ID" value="MRG91305.1"/>
    <property type="molecule type" value="Genomic_DNA"/>
</dbReference>
<dbReference type="Proteomes" id="UP000440224">
    <property type="component" value="Unassembled WGS sequence"/>
</dbReference>
<gene>
    <name evidence="6" type="primary">azoR</name>
    <name evidence="8" type="ORF">GF068_05115</name>
</gene>
<evidence type="ECO:0000259" key="7">
    <source>
        <dbReference type="Pfam" id="PF02525"/>
    </source>
</evidence>
<dbReference type="EC" id="1.6.5.-" evidence="6"/>
<evidence type="ECO:0000256" key="2">
    <source>
        <dbReference type="ARBA" id="ARBA00022643"/>
    </source>
</evidence>
<keyword evidence="9" id="KW-1185">Reference proteome</keyword>
<reference evidence="8 9" key="1">
    <citation type="submission" date="2019-10" db="EMBL/GenBank/DDBJ databases">
        <title>A soil myxobacterium in the family Polyangiaceae.</title>
        <authorList>
            <person name="Li Y."/>
            <person name="Wang J."/>
        </authorList>
    </citation>
    <scope>NUCLEOTIDE SEQUENCE [LARGE SCALE GENOMIC DNA]</scope>
    <source>
        <strain evidence="8 9">DSM 14734</strain>
    </source>
</reference>
<comment type="function">
    <text evidence="6">Quinone reductase that provides resistance to thiol-specific stress caused by electrophilic quinones.</text>
</comment>
<dbReference type="HAMAP" id="MF_01216">
    <property type="entry name" value="Azoreductase_type1"/>
    <property type="match status" value="1"/>
</dbReference>
<dbReference type="RefSeq" id="WP_153818112.1">
    <property type="nucleotide sequence ID" value="NZ_WJIE01000001.1"/>
</dbReference>
<comment type="caution">
    <text evidence="8">The sequence shown here is derived from an EMBL/GenBank/DDBJ whole genome shotgun (WGS) entry which is preliminary data.</text>
</comment>
<accession>A0A6N7PMJ0</accession>
<organism evidence="8 9">
    <name type="scientific">Polyangium spumosum</name>
    <dbReference type="NCBI Taxonomy" id="889282"/>
    <lineage>
        <taxon>Bacteria</taxon>
        <taxon>Pseudomonadati</taxon>
        <taxon>Myxococcota</taxon>
        <taxon>Polyangia</taxon>
        <taxon>Polyangiales</taxon>
        <taxon>Polyangiaceae</taxon>
        <taxon>Polyangium</taxon>
    </lineage>
</organism>
<keyword evidence="2 6" id="KW-0288">FMN</keyword>
<dbReference type="GO" id="GO:0016655">
    <property type="term" value="F:oxidoreductase activity, acting on NAD(P)H, quinone or similar compound as acceptor"/>
    <property type="evidence" value="ECO:0007669"/>
    <property type="project" value="InterPro"/>
</dbReference>